<keyword evidence="5" id="KW-1185">Reference proteome</keyword>
<gene>
    <name evidence="4" type="ordered locus">Bathy10g01010</name>
</gene>
<organism evidence="4 5">
    <name type="scientific">Bathycoccus prasinos</name>
    <dbReference type="NCBI Taxonomy" id="41875"/>
    <lineage>
        <taxon>Eukaryota</taxon>
        <taxon>Viridiplantae</taxon>
        <taxon>Chlorophyta</taxon>
        <taxon>Mamiellophyceae</taxon>
        <taxon>Mamiellales</taxon>
        <taxon>Bathycoccaceae</taxon>
        <taxon>Bathycoccus</taxon>
    </lineage>
</organism>
<feature type="region of interest" description="Disordered" evidence="2">
    <location>
        <begin position="1"/>
        <end position="65"/>
    </location>
</feature>
<sequence length="310" mass="33963">MPSFLTTTTRAASAVNNNNTKEKNNNASTKKSRQKSLKPSSSESSRKANQKQQISVPSSTPLPGKEIIRKSIGTTLSLTLAVGIGYFLGNNPTYLSEIFGKTFGGWRSASASSEEMVVLNEGKNETYEELFSIDTMDSATKANMWRVVNDGVMGGVSNSAMMPPSPNSPGFSRFAGTVRLENNGGFASVRRALPNSDASAYKGVYVKCKAAMKERDEKKQFLLLAKDAECSRNFGTNFKSAFTVKSADDWEVKLFPFEKCFKKGERMGRPIERGPINVKEVTELGLMILRGEEAQVGNFGLDVEEFGFYV</sequence>
<dbReference type="InterPro" id="IPR039131">
    <property type="entry name" value="NDUFAF1"/>
</dbReference>
<comment type="similarity">
    <text evidence="1">Belongs to the CIA30 family.</text>
</comment>
<dbReference type="RefSeq" id="XP_007510439.1">
    <property type="nucleotide sequence ID" value="XM_007510377.1"/>
</dbReference>
<dbReference type="PANTHER" id="PTHR13194:SF19">
    <property type="entry name" value="NAD(P)-BINDING ROSSMANN-FOLD SUPERFAMILY PROTEIN"/>
    <property type="match status" value="1"/>
</dbReference>
<dbReference type="OrthoDB" id="426386at2759"/>
<name>K8EII2_9CHLO</name>
<feature type="domain" description="NADH:ubiquinone oxidoreductase intermediate-associated protein 30" evidence="3">
    <location>
        <begin position="138"/>
        <end position="303"/>
    </location>
</feature>
<dbReference type="KEGG" id="bpg:Bathy10g01010"/>
<proteinExistence type="inferred from homology"/>
<dbReference type="PANTHER" id="PTHR13194">
    <property type="entry name" value="COMPLEX I INTERMEDIATE-ASSOCIATED PROTEIN 30"/>
    <property type="match status" value="1"/>
</dbReference>
<dbReference type="SUPFAM" id="SSF49785">
    <property type="entry name" value="Galactose-binding domain-like"/>
    <property type="match status" value="1"/>
</dbReference>
<dbReference type="GO" id="GO:0051082">
    <property type="term" value="F:unfolded protein binding"/>
    <property type="evidence" value="ECO:0007669"/>
    <property type="project" value="TreeGrafter"/>
</dbReference>
<evidence type="ECO:0000313" key="4">
    <source>
        <dbReference type="EMBL" id="CCO17972.1"/>
    </source>
</evidence>
<dbReference type="EMBL" id="FO082269">
    <property type="protein sequence ID" value="CCO17972.1"/>
    <property type="molecule type" value="Genomic_DNA"/>
</dbReference>
<accession>K8EII2</accession>
<feature type="compositionally biased region" description="Polar residues" evidence="2">
    <location>
        <begin position="50"/>
        <end position="61"/>
    </location>
</feature>
<dbReference type="InterPro" id="IPR013857">
    <property type="entry name" value="NADH-UbQ_OxRdtase-assoc_prot30"/>
</dbReference>
<protein>
    <recommendedName>
        <fullName evidence="3">NADH:ubiquinone oxidoreductase intermediate-associated protein 30 domain-containing protein</fullName>
    </recommendedName>
</protein>
<reference evidence="4 5" key="1">
    <citation type="submission" date="2011-10" db="EMBL/GenBank/DDBJ databases">
        <authorList>
            <person name="Genoscope - CEA"/>
        </authorList>
    </citation>
    <scope>NUCLEOTIDE SEQUENCE [LARGE SCALE GENOMIC DNA]</scope>
    <source>
        <strain evidence="4 5">RCC 1105</strain>
    </source>
</reference>
<dbReference type="Pfam" id="PF08547">
    <property type="entry name" value="CIA30"/>
    <property type="match status" value="1"/>
</dbReference>
<dbReference type="GeneID" id="19013178"/>
<dbReference type="InterPro" id="IPR008979">
    <property type="entry name" value="Galactose-bd-like_sf"/>
</dbReference>
<dbReference type="GO" id="GO:0010257">
    <property type="term" value="P:NADH dehydrogenase complex assembly"/>
    <property type="evidence" value="ECO:0007669"/>
    <property type="project" value="TreeGrafter"/>
</dbReference>
<evidence type="ECO:0000256" key="1">
    <source>
        <dbReference type="ARBA" id="ARBA00007884"/>
    </source>
</evidence>
<evidence type="ECO:0000256" key="2">
    <source>
        <dbReference type="SAM" id="MobiDB-lite"/>
    </source>
</evidence>
<dbReference type="Proteomes" id="UP000198341">
    <property type="component" value="Chromosome 10"/>
</dbReference>
<evidence type="ECO:0000259" key="3">
    <source>
        <dbReference type="Pfam" id="PF08547"/>
    </source>
</evidence>
<dbReference type="AlphaFoldDB" id="K8EII2"/>
<dbReference type="STRING" id="41875.K8EII2"/>
<feature type="compositionally biased region" description="Polar residues" evidence="2">
    <location>
        <begin position="1"/>
        <end position="15"/>
    </location>
</feature>
<evidence type="ECO:0000313" key="5">
    <source>
        <dbReference type="Proteomes" id="UP000198341"/>
    </source>
</evidence>